<dbReference type="GO" id="GO:0005524">
    <property type="term" value="F:ATP binding"/>
    <property type="evidence" value="ECO:0007669"/>
    <property type="project" value="UniProtKB-KW"/>
</dbReference>
<keyword evidence="1" id="KW-0547">Nucleotide-binding</keyword>
<evidence type="ECO:0000256" key="3">
    <source>
        <dbReference type="SAM" id="Phobius"/>
    </source>
</evidence>
<dbReference type="GO" id="GO:0016887">
    <property type="term" value="F:ATP hydrolysis activity"/>
    <property type="evidence" value="ECO:0007669"/>
    <property type="project" value="InterPro"/>
</dbReference>
<keyword evidence="3" id="KW-1133">Transmembrane helix</keyword>
<dbReference type="SUPFAM" id="SSF52540">
    <property type="entry name" value="P-loop containing nucleoside triphosphate hydrolases"/>
    <property type="match status" value="1"/>
</dbReference>
<dbReference type="EMBL" id="BSFP01000076">
    <property type="protein sequence ID" value="GLL06725.1"/>
    <property type="molecule type" value="Genomic_DNA"/>
</dbReference>
<dbReference type="InterPro" id="IPR017871">
    <property type="entry name" value="ABC_transporter-like_CS"/>
</dbReference>
<feature type="transmembrane region" description="Helical" evidence="3">
    <location>
        <begin position="67"/>
        <end position="87"/>
    </location>
</feature>
<dbReference type="PROSITE" id="PS00211">
    <property type="entry name" value="ABC_TRANSPORTER_1"/>
    <property type="match status" value="1"/>
</dbReference>
<keyword evidence="3" id="KW-0812">Transmembrane</keyword>
<gene>
    <name evidence="5" type="ORF">GCM10017581_084750</name>
</gene>
<accession>A0A9W6KUN3</accession>
<protein>
    <recommendedName>
        <fullName evidence="4">ABC transporter domain-containing protein</fullName>
    </recommendedName>
</protein>
<organism evidence="5 6">
    <name type="scientific">Dactylosporangium matsuzakiense</name>
    <dbReference type="NCBI Taxonomy" id="53360"/>
    <lineage>
        <taxon>Bacteria</taxon>
        <taxon>Bacillati</taxon>
        <taxon>Actinomycetota</taxon>
        <taxon>Actinomycetes</taxon>
        <taxon>Micromonosporales</taxon>
        <taxon>Micromonosporaceae</taxon>
        <taxon>Dactylosporangium</taxon>
    </lineage>
</organism>
<feature type="transmembrane region" description="Helical" evidence="3">
    <location>
        <begin position="38"/>
        <end position="55"/>
    </location>
</feature>
<dbReference type="InterPro" id="IPR027417">
    <property type="entry name" value="P-loop_NTPase"/>
</dbReference>
<dbReference type="InterPro" id="IPR003439">
    <property type="entry name" value="ABC_transporter-like_ATP-bd"/>
</dbReference>
<dbReference type="Gene3D" id="3.40.50.300">
    <property type="entry name" value="P-loop containing nucleotide triphosphate hydrolases"/>
    <property type="match status" value="1"/>
</dbReference>
<dbReference type="AlphaFoldDB" id="A0A9W6KUN3"/>
<evidence type="ECO:0000313" key="6">
    <source>
        <dbReference type="Proteomes" id="UP001143480"/>
    </source>
</evidence>
<dbReference type="RefSeq" id="WP_261959268.1">
    <property type="nucleotide sequence ID" value="NZ_BAAAXA010000001.1"/>
</dbReference>
<evidence type="ECO:0000259" key="4">
    <source>
        <dbReference type="PROSITE" id="PS50893"/>
    </source>
</evidence>
<keyword evidence="3" id="KW-0472">Membrane</keyword>
<evidence type="ECO:0000256" key="1">
    <source>
        <dbReference type="ARBA" id="ARBA00022741"/>
    </source>
</evidence>
<evidence type="ECO:0000256" key="2">
    <source>
        <dbReference type="ARBA" id="ARBA00022840"/>
    </source>
</evidence>
<feature type="domain" description="ABC transporter" evidence="4">
    <location>
        <begin position="67"/>
        <end position="333"/>
    </location>
</feature>
<reference evidence="5" key="2">
    <citation type="submission" date="2023-01" db="EMBL/GenBank/DDBJ databases">
        <authorList>
            <person name="Sun Q."/>
            <person name="Evtushenko L."/>
        </authorList>
    </citation>
    <scope>NUCLEOTIDE SEQUENCE</scope>
    <source>
        <strain evidence="5">VKM Ac-1321</strain>
    </source>
</reference>
<feature type="transmembrane region" description="Helical" evidence="3">
    <location>
        <begin position="117"/>
        <end position="138"/>
    </location>
</feature>
<dbReference type="PANTHER" id="PTHR43790:SF8">
    <property type="entry name" value="SUGAR ABC TRANSPORTER ATP-BINDING PROTEIN"/>
    <property type="match status" value="1"/>
</dbReference>
<comment type="caution">
    <text evidence="5">The sequence shown here is derived from an EMBL/GenBank/DDBJ whole genome shotgun (WGS) entry which is preliminary data.</text>
</comment>
<feature type="transmembrane region" description="Helical" evidence="3">
    <location>
        <begin position="93"/>
        <end position="110"/>
    </location>
</feature>
<sequence length="341" mass="35271">MTAPVSAPAPATTAAEQFARRRQSPLQRVQHLLPAHPAISPLLVLVAAAVVFSLINPRFAAPNSLSLVLQQVAVIGALAVGQILVILTAGIDLSVGAITILAMMLSAKLAEGNGVPGFLAVLVGIAVGLVAGLLNGALVPDAGSILLDGEPVHFRRPQDAREAGIETVYQTLAVAPALDIAGNLYLGRERRRPGVLGSVLRMLDKKGMRADAAKALSDLGIGTLQNTAQPVETLSGGQRQAVAVARAAAFGSKVIILDEPTAALGVRESNQVLKMIGEVRARGLPVVLISHNMPHVFEVADRIHIQRLGCCAGVITPATHTMPEAVAIMTGATTLAETPGR</sequence>
<dbReference type="Proteomes" id="UP001143480">
    <property type="component" value="Unassembled WGS sequence"/>
</dbReference>
<dbReference type="PROSITE" id="PS50893">
    <property type="entry name" value="ABC_TRANSPORTER_2"/>
    <property type="match status" value="1"/>
</dbReference>
<keyword evidence="6" id="KW-1185">Reference proteome</keyword>
<keyword evidence="2" id="KW-0067">ATP-binding</keyword>
<name>A0A9W6KUN3_9ACTN</name>
<proteinExistence type="predicted"/>
<dbReference type="Pfam" id="PF00005">
    <property type="entry name" value="ABC_tran"/>
    <property type="match status" value="1"/>
</dbReference>
<evidence type="ECO:0000313" key="5">
    <source>
        <dbReference type="EMBL" id="GLL06725.1"/>
    </source>
</evidence>
<reference evidence="5" key="1">
    <citation type="journal article" date="2014" name="Int. J. Syst. Evol. Microbiol.">
        <title>Complete genome sequence of Corynebacterium casei LMG S-19264T (=DSM 44701T), isolated from a smear-ripened cheese.</title>
        <authorList>
            <consortium name="US DOE Joint Genome Institute (JGI-PGF)"/>
            <person name="Walter F."/>
            <person name="Albersmeier A."/>
            <person name="Kalinowski J."/>
            <person name="Ruckert C."/>
        </authorList>
    </citation>
    <scope>NUCLEOTIDE SEQUENCE</scope>
    <source>
        <strain evidence="5">VKM Ac-1321</strain>
    </source>
</reference>
<dbReference type="InterPro" id="IPR050107">
    <property type="entry name" value="ABC_carbohydrate_import_ATPase"/>
</dbReference>
<dbReference type="PANTHER" id="PTHR43790">
    <property type="entry name" value="CARBOHYDRATE TRANSPORT ATP-BINDING PROTEIN MG119-RELATED"/>
    <property type="match status" value="1"/>
</dbReference>